<dbReference type="Proteomes" id="UP000076925">
    <property type="component" value="Unassembled WGS sequence"/>
</dbReference>
<dbReference type="GO" id="GO:0016787">
    <property type="term" value="F:hydrolase activity"/>
    <property type="evidence" value="ECO:0007669"/>
    <property type="project" value="UniProtKB-KW"/>
</dbReference>
<dbReference type="RefSeq" id="WP_017749487.1">
    <property type="nucleotide sequence ID" value="NZ_KQ976354.1"/>
</dbReference>
<name>A0A139XDW5_9CYAN</name>
<proteinExistence type="predicted"/>
<dbReference type="EMBL" id="ANNX02000016">
    <property type="protein sequence ID" value="KYC42890.1"/>
    <property type="molecule type" value="Genomic_DNA"/>
</dbReference>
<accession>A0A139XDW5</accession>
<dbReference type="InterPro" id="IPR014017">
    <property type="entry name" value="DNA_helicase_UvrD-like_C"/>
</dbReference>
<protein>
    <recommendedName>
        <fullName evidence="5">UvrD-like helicase C-terminal domain-containing protein</fullName>
    </recommendedName>
</protein>
<keyword evidence="2" id="KW-0378">Hydrolase</keyword>
<keyword evidence="3" id="KW-0347">Helicase</keyword>
<keyword evidence="4" id="KW-0067">ATP-binding</keyword>
<dbReference type="Pfam" id="PF13361">
    <property type="entry name" value="UvrD_C"/>
    <property type="match status" value="1"/>
</dbReference>
<keyword evidence="7" id="KW-1185">Reference proteome</keyword>
<evidence type="ECO:0000313" key="6">
    <source>
        <dbReference type="EMBL" id="KYC42890.1"/>
    </source>
</evidence>
<dbReference type="GO" id="GO:0000725">
    <property type="term" value="P:recombinational repair"/>
    <property type="evidence" value="ECO:0007669"/>
    <property type="project" value="TreeGrafter"/>
</dbReference>
<feature type="domain" description="UvrD-like helicase C-terminal" evidence="5">
    <location>
        <begin position="32"/>
        <end position="102"/>
    </location>
</feature>
<evidence type="ECO:0000256" key="3">
    <source>
        <dbReference type="ARBA" id="ARBA00022806"/>
    </source>
</evidence>
<evidence type="ECO:0000259" key="5">
    <source>
        <dbReference type="Pfam" id="PF13361"/>
    </source>
</evidence>
<dbReference type="InterPro" id="IPR027417">
    <property type="entry name" value="P-loop_NTPase"/>
</dbReference>
<evidence type="ECO:0000256" key="2">
    <source>
        <dbReference type="ARBA" id="ARBA00022801"/>
    </source>
</evidence>
<keyword evidence="1" id="KW-0547">Nucleotide-binding</keyword>
<dbReference type="GO" id="GO:0005524">
    <property type="term" value="F:ATP binding"/>
    <property type="evidence" value="ECO:0007669"/>
    <property type="project" value="UniProtKB-KW"/>
</dbReference>
<dbReference type="GO" id="GO:0043138">
    <property type="term" value="F:3'-5' DNA helicase activity"/>
    <property type="evidence" value="ECO:0007669"/>
    <property type="project" value="TreeGrafter"/>
</dbReference>
<evidence type="ECO:0000256" key="1">
    <source>
        <dbReference type="ARBA" id="ARBA00022741"/>
    </source>
</evidence>
<evidence type="ECO:0000256" key="4">
    <source>
        <dbReference type="ARBA" id="ARBA00022840"/>
    </source>
</evidence>
<comment type="caution">
    <text evidence="6">The sequence shown here is derived from an EMBL/GenBank/DDBJ whole genome shotgun (WGS) entry which is preliminary data.</text>
</comment>
<dbReference type="Gene3D" id="3.40.50.300">
    <property type="entry name" value="P-loop containing nucleotide triphosphate hydrolases"/>
    <property type="match status" value="1"/>
</dbReference>
<reference evidence="6 7" key="1">
    <citation type="journal article" date="2013" name="Genome Biol. Evol.">
        <title>Genomes of Stigonematalean cyanobacteria (subsection V) and the evolution of oxygenic photosynthesis from prokaryotes to plastids.</title>
        <authorList>
            <person name="Dagan T."/>
            <person name="Roettger M."/>
            <person name="Stucken K."/>
            <person name="Landan G."/>
            <person name="Koch R."/>
            <person name="Major P."/>
            <person name="Gould S.B."/>
            <person name="Goremykin V.V."/>
            <person name="Rippka R."/>
            <person name="Tandeau de Marsac N."/>
            <person name="Gugger M."/>
            <person name="Lockhart P.J."/>
            <person name="Allen J.F."/>
            <person name="Brune I."/>
            <person name="Maus I."/>
            <person name="Puhler A."/>
            <person name="Martin W.F."/>
        </authorList>
    </citation>
    <scope>NUCLEOTIDE SEQUENCE [LARGE SCALE GENOMIC DNA]</scope>
    <source>
        <strain evidence="6 7">PCC 7110</strain>
    </source>
</reference>
<sequence>MNYAKKQNIPKDGTLNSFLTLVRSYFPEDVRHMVNSSTAHKYKGLEKKVVIILDAVPRCYPLLHPDLMFTRIFGDTIEQVVEEERRLFYVALTRAVEHLFILTEANNVSFFLEDLKSRRTILTIDWSDYRPLVTSIRRITVRVGNQNGRGGSNTYAIRDLLKAEGYRWNTTGWKAWCRTCPAQGFSVQKFFGEAMWISRADGIEVRFYDDLENEVGIYYIDKGQWTCEVDNLHILE</sequence>
<dbReference type="PANTHER" id="PTHR11070">
    <property type="entry name" value="UVRD / RECB / PCRA DNA HELICASE FAMILY MEMBER"/>
    <property type="match status" value="1"/>
</dbReference>
<dbReference type="STRING" id="128403.WA1_12280"/>
<dbReference type="AlphaFoldDB" id="A0A139XDW5"/>
<evidence type="ECO:0000313" key="7">
    <source>
        <dbReference type="Proteomes" id="UP000076925"/>
    </source>
</evidence>
<dbReference type="PANTHER" id="PTHR11070:SF2">
    <property type="entry name" value="ATP-DEPENDENT DNA HELICASE SRS2"/>
    <property type="match status" value="1"/>
</dbReference>
<organism evidence="6 7">
    <name type="scientific">Scytonema hofmannii PCC 7110</name>
    <dbReference type="NCBI Taxonomy" id="128403"/>
    <lineage>
        <taxon>Bacteria</taxon>
        <taxon>Bacillati</taxon>
        <taxon>Cyanobacteriota</taxon>
        <taxon>Cyanophyceae</taxon>
        <taxon>Nostocales</taxon>
        <taxon>Scytonemataceae</taxon>
        <taxon>Scytonema</taxon>
    </lineage>
</organism>
<dbReference type="GO" id="GO:0003677">
    <property type="term" value="F:DNA binding"/>
    <property type="evidence" value="ECO:0007669"/>
    <property type="project" value="InterPro"/>
</dbReference>
<gene>
    <name evidence="6" type="ORF">WA1_12280</name>
</gene>
<dbReference type="SUPFAM" id="SSF52540">
    <property type="entry name" value="P-loop containing nucleoside triphosphate hydrolases"/>
    <property type="match status" value="1"/>
</dbReference>
<dbReference type="InterPro" id="IPR000212">
    <property type="entry name" value="DNA_helicase_UvrD/REP"/>
</dbReference>